<dbReference type="Pfam" id="PF24444">
    <property type="entry name" value="DUF7563"/>
    <property type="match status" value="1"/>
</dbReference>
<evidence type="ECO:0008006" key="3">
    <source>
        <dbReference type="Google" id="ProtNLM"/>
    </source>
</evidence>
<evidence type="ECO:0000313" key="2">
    <source>
        <dbReference type="Proteomes" id="UP000198775"/>
    </source>
</evidence>
<dbReference type="Proteomes" id="UP000198775">
    <property type="component" value="Unassembled WGS sequence"/>
</dbReference>
<reference evidence="2" key="1">
    <citation type="submission" date="2016-10" db="EMBL/GenBank/DDBJ databases">
        <authorList>
            <person name="Varghese N."/>
            <person name="Submissions S."/>
        </authorList>
    </citation>
    <scope>NUCLEOTIDE SEQUENCE [LARGE SCALE GENOMIC DNA]</scope>
    <source>
        <strain evidence="2">IBRC-M 10043</strain>
    </source>
</reference>
<proteinExistence type="predicted"/>
<gene>
    <name evidence="1" type="ORF">SAMN05216388_101939</name>
</gene>
<dbReference type="InterPro" id="IPR055985">
    <property type="entry name" value="DUF7563"/>
</dbReference>
<evidence type="ECO:0000313" key="1">
    <source>
        <dbReference type="EMBL" id="SEO78234.1"/>
    </source>
</evidence>
<keyword evidence="2" id="KW-1185">Reference proteome</keyword>
<dbReference type="RefSeq" id="WP_092662397.1">
    <property type="nucleotide sequence ID" value="NZ_FOCX01000019.1"/>
</dbReference>
<protein>
    <recommendedName>
        <fullName evidence="3">Small CPxCG-related zinc finger protein</fullName>
    </recommendedName>
</protein>
<sequence length="63" mass="6899">MTAELTTVTDDTTNETSTRCRNCGSYVTSAFARVFGDNEDHVYACLECSTMRSLRTGSGVVHE</sequence>
<accession>A0A1H8SIN3</accession>
<name>A0A1H8SIN3_9EURY</name>
<dbReference type="AlphaFoldDB" id="A0A1H8SIN3"/>
<dbReference type="OrthoDB" id="189700at2157"/>
<organism evidence="1 2">
    <name type="scientific">Halorientalis persicus</name>
    <dbReference type="NCBI Taxonomy" id="1367881"/>
    <lineage>
        <taxon>Archaea</taxon>
        <taxon>Methanobacteriati</taxon>
        <taxon>Methanobacteriota</taxon>
        <taxon>Stenosarchaea group</taxon>
        <taxon>Halobacteria</taxon>
        <taxon>Halobacteriales</taxon>
        <taxon>Haloarculaceae</taxon>
        <taxon>Halorientalis</taxon>
    </lineage>
</organism>
<dbReference type="EMBL" id="FOCX01000019">
    <property type="protein sequence ID" value="SEO78234.1"/>
    <property type="molecule type" value="Genomic_DNA"/>
</dbReference>